<dbReference type="NCBIfam" id="TIGR02118">
    <property type="entry name" value="EthD family reductase"/>
    <property type="match status" value="1"/>
</dbReference>
<comment type="caution">
    <text evidence="2">The sequence shown here is derived from an EMBL/GenBank/DDBJ whole genome shotgun (WGS) entry which is preliminary data.</text>
</comment>
<dbReference type="SUPFAM" id="SSF54909">
    <property type="entry name" value="Dimeric alpha+beta barrel"/>
    <property type="match status" value="1"/>
</dbReference>
<dbReference type="Proteomes" id="UP001223586">
    <property type="component" value="Unassembled WGS sequence"/>
</dbReference>
<dbReference type="PANTHER" id="PTHR40260">
    <property type="entry name" value="BLR8190 PROTEIN"/>
    <property type="match status" value="1"/>
</dbReference>
<accession>A0ABT9WNE8</accession>
<name>A0ABT9WNE8_9BACI</name>
<dbReference type="RefSeq" id="WP_307226502.1">
    <property type="nucleotide sequence ID" value="NZ_JAUSTT010000002.1"/>
</dbReference>
<keyword evidence="3" id="KW-1185">Reference proteome</keyword>
<protein>
    <submittedName>
        <fullName evidence="2">Uncharacterized protein (TIGR02118 family)</fullName>
    </submittedName>
</protein>
<sequence>MFKMIALFKQPENPKAFDEHYFQTHLPLTAKIPGLKEIRVTKMTGAPRGESPYYLMCEMMYESEAAFQKAAKTPESKASGKDVMTFAGNIVSFMFGEETND</sequence>
<gene>
    <name evidence="2" type="ORF">J2S08_000597</name>
</gene>
<proteinExistence type="predicted"/>
<dbReference type="PANTHER" id="PTHR40260:SF2">
    <property type="entry name" value="BLR8190 PROTEIN"/>
    <property type="match status" value="1"/>
</dbReference>
<dbReference type="InterPro" id="IPR009799">
    <property type="entry name" value="EthD_dom"/>
</dbReference>
<dbReference type="Pfam" id="PF07110">
    <property type="entry name" value="EthD"/>
    <property type="match status" value="1"/>
</dbReference>
<organism evidence="2 3">
    <name type="scientific">Bacillus chungangensis</name>
    <dbReference type="NCBI Taxonomy" id="587633"/>
    <lineage>
        <taxon>Bacteria</taxon>
        <taxon>Bacillati</taxon>
        <taxon>Bacillota</taxon>
        <taxon>Bacilli</taxon>
        <taxon>Bacillales</taxon>
        <taxon>Bacillaceae</taxon>
        <taxon>Bacillus</taxon>
    </lineage>
</organism>
<dbReference type="Gene3D" id="3.30.70.100">
    <property type="match status" value="1"/>
</dbReference>
<feature type="domain" description="EthD" evidence="1">
    <location>
        <begin position="9"/>
        <end position="87"/>
    </location>
</feature>
<evidence type="ECO:0000313" key="3">
    <source>
        <dbReference type="Proteomes" id="UP001223586"/>
    </source>
</evidence>
<reference evidence="2 3" key="1">
    <citation type="submission" date="2023-07" db="EMBL/GenBank/DDBJ databases">
        <title>Genomic Encyclopedia of Type Strains, Phase IV (KMG-IV): sequencing the most valuable type-strain genomes for metagenomic binning, comparative biology and taxonomic classification.</title>
        <authorList>
            <person name="Goeker M."/>
        </authorList>
    </citation>
    <scope>NUCLEOTIDE SEQUENCE [LARGE SCALE GENOMIC DNA]</scope>
    <source>
        <strain evidence="2 3">DSM 23837</strain>
    </source>
</reference>
<evidence type="ECO:0000313" key="2">
    <source>
        <dbReference type="EMBL" id="MDQ0174764.1"/>
    </source>
</evidence>
<dbReference type="EMBL" id="JAUSTT010000002">
    <property type="protein sequence ID" value="MDQ0174764.1"/>
    <property type="molecule type" value="Genomic_DNA"/>
</dbReference>
<evidence type="ECO:0000259" key="1">
    <source>
        <dbReference type="Pfam" id="PF07110"/>
    </source>
</evidence>
<dbReference type="InterPro" id="IPR011008">
    <property type="entry name" value="Dimeric_a/b-barrel"/>
</dbReference>